<reference evidence="3" key="1">
    <citation type="journal article" date="2022" name="Arch. Microbiol.">
        <title>Thiomicrorhabdus immobilis sp. nov., a mesophilic sulfur-oxidizing bacterium isolated from sediment of a brackish lake in northern Japan.</title>
        <authorList>
            <person name="Kojima H."/>
            <person name="Mochizuki J."/>
            <person name="Kanda M."/>
            <person name="Watanabe T."/>
            <person name="Fukui M."/>
        </authorList>
    </citation>
    <scope>NUCLEOTIDE SEQUENCE</scope>
    <source>
        <strain evidence="3">Am19</strain>
    </source>
</reference>
<dbReference type="PANTHER" id="PTHR30469:SF33">
    <property type="entry name" value="SLR1207 PROTEIN"/>
    <property type="match status" value="1"/>
</dbReference>
<dbReference type="SUPFAM" id="SSF111369">
    <property type="entry name" value="HlyD-like secretion proteins"/>
    <property type="match status" value="1"/>
</dbReference>
<evidence type="ECO:0000313" key="4">
    <source>
        <dbReference type="Proteomes" id="UP001054820"/>
    </source>
</evidence>
<dbReference type="PANTHER" id="PTHR30469">
    <property type="entry name" value="MULTIDRUG RESISTANCE PROTEIN MDTA"/>
    <property type="match status" value="1"/>
</dbReference>
<feature type="coiled-coil region" evidence="1">
    <location>
        <begin position="189"/>
        <end position="223"/>
    </location>
</feature>
<dbReference type="Gene3D" id="1.10.287.470">
    <property type="entry name" value="Helix hairpin bin"/>
    <property type="match status" value="1"/>
</dbReference>
<evidence type="ECO:0000256" key="1">
    <source>
        <dbReference type="SAM" id="Coils"/>
    </source>
</evidence>
<sequence length="410" mass="44645">MFQKLKRRLIPVLIIAAAIVLFVYMKSTKPVQKPVNVQEKVWMVESMKAQFEDLSPVQTLYGKVESNALVAASAPVAGVIEQVLVKEGQNVVKGQALVAISQADLMIPLAQAKAEVANATAQLKLQKLTNEANQQRYEHESKVLKLKQVAVTRAQQLMSKNLASQSSVDAANEALVRQEYVVVGAKLAVQENQLKISQTQAALDKAKAALQQAELNVKRGQLIAPYDARIAQVNVSEGSRVNAGVVMVSFYALDSLELRAKLPVSQLPGVTKALQQNIPLHAYYQTADSEERFKLLRLAGEASTSGVDAFFALPKSLSELRPGELMEVNLKGVAQNNVVAVPYSAIYGSNRLYLIVDGRLQSHTVEMKGEVLRAGRLWALVKPDFAEGSKICLTHLPNATTGLKVSEVVQ</sequence>
<keyword evidence="2" id="KW-0812">Transmembrane</keyword>
<dbReference type="RefSeq" id="WP_237262198.1">
    <property type="nucleotide sequence ID" value="NZ_AP024202.1"/>
</dbReference>
<dbReference type="EMBL" id="AP024202">
    <property type="protein sequence ID" value="BCN92499.1"/>
    <property type="molecule type" value="Genomic_DNA"/>
</dbReference>
<keyword evidence="2" id="KW-0472">Membrane</keyword>
<keyword evidence="1" id="KW-0175">Coiled coil</keyword>
<evidence type="ECO:0000256" key="2">
    <source>
        <dbReference type="SAM" id="Phobius"/>
    </source>
</evidence>
<name>A0ABM7MB09_9GAMM</name>
<protein>
    <submittedName>
        <fullName evidence="3">Secretion protein HlyD</fullName>
    </submittedName>
</protein>
<dbReference type="Gene3D" id="2.40.30.170">
    <property type="match status" value="1"/>
</dbReference>
<keyword evidence="4" id="KW-1185">Reference proteome</keyword>
<organism evidence="3 4">
    <name type="scientific">Thiomicrorhabdus immobilis</name>
    <dbReference type="NCBI Taxonomy" id="2791037"/>
    <lineage>
        <taxon>Bacteria</taxon>
        <taxon>Pseudomonadati</taxon>
        <taxon>Pseudomonadota</taxon>
        <taxon>Gammaproteobacteria</taxon>
        <taxon>Thiotrichales</taxon>
        <taxon>Piscirickettsiaceae</taxon>
        <taxon>Thiomicrorhabdus</taxon>
    </lineage>
</organism>
<keyword evidence="2" id="KW-1133">Transmembrane helix</keyword>
<gene>
    <name evidence="3" type="ORF">THMIRHAM_02840</name>
</gene>
<evidence type="ECO:0000313" key="3">
    <source>
        <dbReference type="EMBL" id="BCN92499.1"/>
    </source>
</evidence>
<feature type="coiled-coil region" evidence="1">
    <location>
        <begin position="109"/>
        <end position="138"/>
    </location>
</feature>
<dbReference type="Proteomes" id="UP001054820">
    <property type="component" value="Chromosome"/>
</dbReference>
<proteinExistence type="predicted"/>
<dbReference type="Gene3D" id="2.40.50.100">
    <property type="match status" value="1"/>
</dbReference>
<feature type="transmembrane region" description="Helical" evidence="2">
    <location>
        <begin position="9"/>
        <end position="25"/>
    </location>
</feature>
<accession>A0ABM7MB09</accession>